<comment type="subcellular location">
    <subcellularLocation>
        <location evidence="1">Cell membrane</location>
        <topology evidence="1">Multi-pass membrane protein</topology>
    </subcellularLocation>
</comment>
<dbReference type="PROSITE" id="PS00218">
    <property type="entry name" value="AMINO_ACID_PERMEASE_1"/>
    <property type="match status" value="1"/>
</dbReference>
<dbReference type="InterPro" id="IPR004841">
    <property type="entry name" value="AA-permease/SLC12A_dom"/>
</dbReference>
<feature type="transmembrane region" description="Helical" evidence="8">
    <location>
        <begin position="156"/>
        <end position="179"/>
    </location>
</feature>
<dbReference type="EMBL" id="NGJZ01000001">
    <property type="protein sequence ID" value="RSU07676.1"/>
    <property type="molecule type" value="Genomic_DNA"/>
</dbReference>
<keyword evidence="2" id="KW-0813">Transport</keyword>
<sequence>MEKTDLKRRLGSRQMQMIALGGTIGVGLFMGSAATIAWTGPSVMLAYAIAGFFLYFIMRALGEMLYLEPSTGSFANYGAEYIHPLAGYLTAWSNIFQFIVVGMSEVIAVGQYTQYWWPQLPTWIPGLVVVVTLCFANLISVRIFGELEFWFAMIKVVTIVLMIIAGLGVILFGFGNHGHPVGVSNLWKHGGFFTGGAKGFFFALPIVIASYQGVELIGITAGEAKDPQTTVVKAVQSTIGRILIFYIGAIFVIVSIYPWNELGAIGSPFVQTFSKIGISFAAGLINFVVMTAALSGCNSGIFSASRMVFALAQKGKMPKSFLKLSRHGAPFYPVLSVSFGILLGIILNVVLPKIIHGSEHLFVYVYSSSVLPGMIPWFVILISQIQFRKKHRKEMPHHPFKMPFAPITNYATIIFLAIILVFMFINPSTRLSLLIGCVFLVGITILYFVLEKKNKKHQNKFND</sequence>
<evidence type="ECO:0000259" key="9">
    <source>
        <dbReference type="Pfam" id="PF00324"/>
    </source>
</evidence>
<dbReference type="GO" id="GO:0055085">
    <property type="term" value="P:transmembrane transport"/>
    <property type="evidence" value="ECO:0007669"/>
    <property type="project" value="InterPro"/>
</dbReference>
<feature type="transmembrane region" description="Helical" evidence="8">
    <location>
        <begin position="199"/>
        <end position="221"/>
    </location>
</feature>
<evidence type="ECO:0000256" key="2">
    <source>
        <dbReference type="ARBA" id="ARBA00022448"/>
    </source>
</evidence>
<feature type="transmembrane region" description="Helical" evidence="8">
    <location>
        <begin position="280"/>
        <end position="309"/>
    </location>
</feature>
<evidence type="ECO:0000313" key="10">
    <source>
        <dbReference type="EMBL" id="RSU07676.1"/>
    </source>
</evidence>
<evidence type="ECO:0000256" key="4">
    <source>
        <dbReference type="ARBA" id="ARBA00022692"/>
    </source>
</evidence>
<dbReference type="Pfam" id="PF00324">
    <property type="entry name" value="AA_permease"/>
    <property type="match status" value="1"/>
</dbReference>
<protein>
    <submittedName>
        <fullName evidence="10">Amino acid permease</fullName>
    </submittedName>
</protein>
<feature type="transmembrane region" description="Helical" evidence="8">
    <location>
        <begin position="404"/>
        <end position="425"/>
    </location>
</feature>
<dbReference type="PANTHER" id="PTHR43495:SF6">
    <property type="entry name" value="THREONINE_SERINE TRANSPORTER YBXG-RELATED"/>
    <property type="match status" value="1"/>
</dbReference>
<dbReference type="PANTHER" id="PTHR43495">
    <property type="entry name" value="GABA PERMEASE"/>
    <property type="match status" value="1"/>
</dbReference>
<evidence type="ECO:0000256" key="7">
    <source>
        <dbReference type="ARBA" id="ARBA00023136"/>
    </source>
</evidence>
<feature type="transmembrane region" description="Helical" evidence="8">
    <location>
        <begin position="363"/>
        <end position="383"/>
    </location>
</feature>
<dbReference type="InterPro" id="IPR004840">
    <property type="entry name" value="Amino_acid_permease_CS"/>
</dbReference>
<dbReference type="OrthoDB" id="9780162at2"/>
<dbReference type="AlphaFoldDB" id="A0A430AHT5"/>
<feature type="transmembrane region" description="Helical" evidence="8">
    <location>
        <begin position="81"/>
        <end position="103"/>
    </location>
</feature>
<name>A0A430AHT5_9ENTE</name>
<dbReference type="Gene3D" id="1.20.1740.10">
    <property type="entry name" value="Amino acid/polyamine transporter I"/>
    <property type="match status" value="1"/>
</dbReference>
<evidence type="ECO:0000256" key="5">
    <source>
        <dbReference type="ARBA" id="ARBA00022970"/>
    </source>
</evidence>
<evidence type="ECO:0000256" key="3">
    <source>
        <dbReference type="ARBA" id="ARBA00022475"/>
    </source>
</evidence>
<keyword evidence="11" id="KW-1185">Reference proteome</keyword>
<feature type="transmembrane region" description="Helical" evidence="8">
    <location>
        <begin position="330"/>
        <end position="351"/>
    </location>
</feature>
<keyword evidence="3" id="KW-1003">Cell membrane</keyword>
<accession>A0A430AHT5</accession>
<feature type="transmembrane region" description="Helical" evidence="8">
    <location>
        <begin position="44"/>
        <end position="61"/>
    </location>
</feature>
<proteinExistence type="predicted"/>
<evidence type="ECO:0000313" key="11">
    <source>
        <dbReference type="Proteomes" id="UP000288669"/>
    </source>
</evidence>
<feature type="transmembrane region" description="Helical" evidence="8">
    <location>
        <begin position="123"/>
        <end position="144"/>
    </location>
</feature>
<keyword evidence="4 8" id="KW-0812">Transmembrane</keyword>
<evidence type="ECO:0000256" key="8">
    <source>
        <dbReference type="SAM" id="Phobius"/>
    </source>
</evidence>
<feature type="transmembrane region" description="Helical" evidence="8">
    <location>
        <begin position="242"/>
        <end position="260"/>
    </location>
</feature>
<reference evidence="10 11" key="1">
    <citation type="submission" date="2017-05" db="EMBL/GenBank/DDBJ databases">
        <title>Vagococcus spp. assemblies.</title>
        <authorList>
            <person name="Gulvik C.A."/>
        </authorList>
    </citation>
    <scope>NUCLEOTIDE SEQUENCE [LARGE SCALE GENOMIC DNA]</scope>
    <source>
        <strain evidence="10 11">DSM 24756</strain>
    </source>
</reference>
<dbReference type="Proteomes" id="UP000288669">
    <property type="component" value="Unassembled WGS sequence"/>
</dbReference>
<comment type="caution">
    <text evidence="10">The sequence shown here is derived from an EMBL/GenBank/DDBJ whole genome shotgun (WGS) entry which is preliminary data.</text>
</comment>
<dbReference type="PIRSF" id="PIRSF006060">
    <property type="entry name" value="AA_transporter"/>
    <property type="match status" value="1"/>
</dbReference>
<keyword evidence="5" id="KW-0029">Amino-acid transport</keyword>
<gene>
    <name evidence="10" type="ORF">CBF30_00085</name>
</gene>
<keyword evidence="7 8" id="KW-0472">Membrane</keyword>
<feature type="transmembrane region" description="Helical" evidence="8">
    <location>
        <begin position="17"/>
        <end position="38"/>
    </location>
</feature>
<keyword evidence="6 8" id="KW-1133">Transmembrane helix</keyword>
<dbReference type="RefSeq" id="WP_126821585.1">
    <property type="nucleotide sequence ID" value="NZ_JBHLWU010000001.1"/>
</dbReference>
<evidence type="ECO:0000256" key="6">
    <source>
        <dbReference type="ARBA" id="ARBA00022989"/>
    </source>
</evidence>
<feature type="domain" description="Amino acid permease/ SLC12A" evidence="9">
    <location>
        <begin position="15"/>
        <end position="449"/>
    </location>
</feature>
<feature type="transmembrane region" description="Helical" evidence="8">
    <location>
        <begin position="431"/>
        <end position="450"/>
    </location>
</feature>
<dbReference type="GO" id="GO:0005886">
    <property type="term" value="C:plasma membrane"/>
    <property type="evidence" value="ECO:0007669"/>
    <property type="project" value="UniProtKB-SubCell"/>
</dbReference>
<dbReference type="FunFam" id="1.20.1740.10:FF:000001">
    <property type="entry name" value="Amino acid permease"/>
    <property type="match status" value="1"/>
</dbReference>
<dbReference type="GO" id="GO:0006865">
    <property type="term" value="P:amino acid transport"/>
    <property type="evidence" value="ECO:0007669"/>
    <property type="project" value="UniProtKB-KW"/>
</dbReference>
<organism evidence="10 11">
    <name type="scientific">Vagococcus entomophilus</name>
    <dbReference type="NCBI Taxonomy" id="1160095"/>
    <lineage>
        <taxon>Bacteria</taxon>
        <taxon>Bacillati</taxon>
        <taxon>Bacillota</taxon>
        <taxon>Bacilli</taxon>
        <taxon>Lactobacillales</taxon>
        <taxon>Enterococcaceae</taxon>
        <taxon>Vagococcus</taxon>
    </lineage>
</organism>
<evidence type="ECO:0000256" key="1">
    <source>
        <dbReference type="ARBA" id="ARBA00004651"/>
    </source>
</evidence>